<dbReference type="Proteomes" id="UP000836841">
    <property type="component" value="Chromosome 4"/>
</dbReference>
<evidence type="ECO:0000256" key="1">
    <source>
        <dbReference type="SAM" id="MobiDB-lite"/>
    </source>
</evidence>
<gene>
    <name evidence="2" type="ORF">TAV2_LOCUS14324</name>
</gene>
<accession>A0AAU9S7E2</accession>
<proteinExistence type="predicted"/>
<sequence>MDGSGMKGVELNDSDAGTRKSSRISRIYVEGYDTSLSGHDLFALVYLRGDEKALKLGESDVGGHKVVAKAYPFPELAPTRDQENKENYLMGVGGYDISLPAEYVKSMLIRHFSICGRVLSVLCYKDESKGVLYSKALLSLVGQDAVDKALQHCGSDVEGLKNIEVSMVAPPDKKPAGSGFNSWPRKRIKPDVQDLP</sequence>
<keyword evidence="3" id="KW-1185">Reference proteome</keyword>
<dbReference type="GO" id="GO:0003676">
    <property type="term" value="F:nucleic acid binding"/>
    <property type="evidence" value="ECO:0007669"/>
    <property type="project" value="InterPro"/>
</dbReference>
<evidence type="ECO:0000313" key="2">
    <source>
        <dbReference type="EMBL" id="CAH2059827.1"/>
    </source>
</evidence>
<feature type="region of interest" description="Disordered" evidence="1">
    <location>
        <begin position="168"/>
        <end position="196"/>
    </location>
</feature>
<name>A0AAU9S7E2_THLAR</name>
<dbReference type="AlphaFoldDB" id="A0AAU9S7E2"/>
<dbReference type="EMBL" id="OU466860">
    <property type="protein sequence ID" value="CAH2059827.1"/>
    <property type="molecule type" value="Genomic_DNA"/>
</dbReference>
<evidence type="ECO:0000313" key="3">
    <source>
        <dbReference type="Proteomes" id="UP000836841"/>
    </source>
</evidence>
<reference evidence="2 3" key="1">
    <citation type="submission" date="2022-03" db="EMBL/GenBank/DDBJ databases">
        <authorList>
            <person name="Nunn A."/>
            <person name="Chopra R."/>
            <person name="Nunn A."/>
            <person name="Contreras Garrido A."/>
        </authorList>
    </citation>
    <scope>NUCLEOTIDE SEQUENCE [LARGE SCALE GENOMIC DNA]</scope>
</reference>
<dbReference type="SUPFAM" id="SSF54928">
    <property type="entry name" value="RNA-binding domain, RBD"/>
    <property type="match status" value="1"/>
</dbReference>
<organism evidence="2 3">
    <name type="scientific">Thlaspi arvense</name>
    <name type="common">Field penny-cress</name>
    <dbReference type="NCBI Taxonomy" id="13288"/>
    <lineage>
        <taxon>Eukaryota</taxon>
        <taxon>Viridiplantae</taxon>
        <taxon>Streptophyta</taxon>
        <taxon>Embryophyta</taxon>
        <taxon>Tracheophyta</taxon>
        <taxon>Spermatophyta</taxon>
        <taxon>Magnoliopsida</taxon>
        <taxon>eudicotyledons</taxon>
        <taxon>Gunneridae</taxon>
        <taxon>Pentapetalae</taxon>
        <taxon>rosids</taxon>
        <taxon>malvids</taxon>
        <taxon>Brassicales</taxon>
        <taxon>Brassicaceae</taxon>
        <taxon>Thlaspideae</taxon>
        <taxon>Thlaspi</taxon>
    </lineage>
</organism>
<protein>
    <submittedName>
        <fullName evidence="2">Uncharacterized protein</fullName>
    </submittedName>
</protein>
<dbReference type="InterPro" id="IPR035979">
    <property type="entry name" value="RBD_domain_sf"/>
</dbReference>